<dbReference type="SUPFAM" id="SSF54719">
    <property type="entry name" value="Fe,Mn superoxide dismutase (SOD), C-terminal domain"/>
    <property type="match status" value="1"/>
</dbReference>
<protein>
    <submittedName>
        <fullName evidence="3">Manganese and iron superoxide dismutase</fullName>
    </submittedName>
</protein>
<gene>
    <name evidence="3" type="ORF">K458DRAFT_301964</name>
</gene>
<dbReference type="GO" id="GO:0046872">
    <property type="term" value="F:metal ion binding"/>
    <property type="evidence" value="ECO:0007669"/>
    <property type="project" value="InterPro"/>
</dbReference>
<dbReference type="InterPro" id="IPR036324">
    <property type="entry name" value="Mn/Fe_SOD_N_sf"/>
</dbReference>
<sequence>MIIRSLVRRPGAVQCLVQRCRATPSPFSARNLHSKPTLDRHAELLQNGIPGLFTPKGFNIAYEQYHQHIVDGLNEATSGTEWENQEPKALVVEWARNPMTAYGFNMASMAFNNHFFFKGINTDPNTVSAPPTDLLPEINKHFTSLETLKETFLATADAMFGPGFVWLVQQDDTATRKLSILTTYLAGSPLAGAHWRRQSHDLNHHNADSYQGLNPVGSFGSAARQEPKLKKPLGGVDVVPLLCVNTWEHVWLQDYGIGGKRDYLEAWWDRIDWNKVRDNGDFRGANVPFSQGVRKFAF</sequence>
<dbReference type="InterPro" id="IPR019832">
    <property type="entry name" value="Mn/Fe_SOD_C"/>
</dbReference>
<dbReference type="InterPro" id="IPR036314">
    <property type="entry name" value="SOD_C_sf"/>
</dbReference>
<evidence type="ECO:0000313" key="3">
    <source>
        <dbReference type="EMBL" id="KAF2684714.1"/>
    </source>
</evidence>
<proteinExistence type="predicted"/>
<dbReference type="OrthoDB" id="275227at2759"/>
<reference evidence="3" key="1">
    <citation type="journal article" date="2020" name="Stud. Mycol.">
        <title>101 Dothideomycetes genomes: a test case for predicting lifestyles and emergence of pathogens.</title>
        <authorList>
            <person name="Haridas S."/>
            <person name="Albert R."/>
            <person name="Binder M."/>
            <person name="Bloem J."/>
            <person name="Labutti K."/>
            <person name="Salamov A."/>
            <person name="Andreopoulos B."/>
            <person name="Baker S."/>
            <person name="Barry K."/>
            <person name="Bills G."/>
            <person name="Bluhm B."/>
            <person name="Cannon C."/>
            <person name="Castanera R."/>
            <person name="Culley D."/>
            <person name="Daum C."/>
            <person name="Ezra D."/>
            <person name="Gonzalez J."/>
            <person name="Henrissat B."/>
            <person name="Kuo A."/>
            <person name="Liang C."/>
            <person name="Lipzen A."/>
            <person name="Lutzoni F."/>
            <person name="Magnuson J."/>
            <person name="Mondo S."/>
            <person name="Nolan M."/>
            <person name="Ohm R."/>
            <person name="Pangilinan J."/>
            <person name="Park H.-J."/>
            <person name="Ramirez L."/>
            <person name="Alfaro M."/>
            <person name="Sun H."/>
            <person name="Tritt A."/>
            <person name="Yoshinaga Y."/>
            <person name="Zwiers L.-H."/>
            <person name="Turgeon B."/>
            <person name="Goodwin S."/>
            <person name="Spatafora J."/>
            <person name="Crous P."/>
            <person name="Grigoriev I."/>
        </authorList>
    </citation>
    <scope>NUCLEOTIDE SEQUENCE</scope>
    <source>
        <strain evidence="3">CBS 122367</strain>
    </source>
</reference>
<dbReference type="EMBL" id="MU005580">
    <property type="protein sequence ID" value="KAF2684714.1"/>
    <property type="molecule type" value="Genomic_DNA"/>
</dbReference>
<feature type="domain" description="Manganese/iron superoxide dismutase C-terminal" evidence="2">
    <location>
        <begin position="133"/>
        <end position="191"/>
    </location>
</feature>
<dbReference type="Pfam" id="PF02777">
    <property type="entry name" value="Sod_Fe_C"/>
    <property type="match status" value="2"/>
</dbReference>
<dbReference type="PANTHER" id="PTHR43595:SF2">
    <property type="entry name" value="SMALL RIBOSOMAL SUBUNIT PROTEIN MS42"/>
    <property type="match status" value="1"/>
</dbReference>
<dbReference type="PANTHER" id="PTHR43595">
    <property type="entry name" value="37S RIBOSOMAL PROTEIN S26, MITOCHONDRIAL"/>
    <property type="match status" value="1"/>
</dbReference>
<name>A0A6G1J2G3_9PLEO</name>
<keyword evidence="4" id="KW-1185">Reference proteome</keyword>
<dbReference type="GO" id="GO:0005737">
    <property type="term" value="C:cytoplasm"/>
    <property type="evidence" value="ECO:0007669"/>
    <property type="project" value="TreeGrafter"/>
</dbReference>
<dbReference type="AlphaFoldDB" id="A0A6G1J2G3"/>
<organism evidence="3 4">
    <name type="scientific">Lentithecium fluviatile CBS 122367</name>
    <dbReference type="NCBI Taxonomy" id="1168545"/>
    <lineage>
        <taxon>Eukaryota</taxon>
        <taxon>Fungi</taxon>
        <taxon>Dikarya</taxon>
        <taxon>Ascomycota</taxon>
        <taxon>Pezizomycotina</taxon>
        <taxon>Dothideomycetes</taxon>
        <taxon>Pleosporomycetidae</taxon>
        <taxon>Pleosporales</taxon>
        <taxon>Massarineae</taxon>
        <taxon>Lentitheciaceae</taxon>
        <taxon>Lentithecium</taxon>
    </lineage>
</organism>
<dbReference type="SUPFAM" id="SSF46609">
    <property type="entry name" value="Fe,Mn superoxide dismutase (SOD), N-terminal domain"/>
    <property type="match status" value="1"/>
</dbReference>
<dbReference type="Gene3D" id="3.55.40.20">
    <property type="entry name" value="Iron/manganese superoxide dismutase, C-terminal domain"/>
    <property type="match status" value="1"/>
</dbReference>
<feature type="domain" description="Manganese/iron superoxide dismutase C-terminal" evidence="2">
    <location>
        <begin position="232"/>
        <end position="278"/>
    </location>
</feature>
<dbReference type="GO" id="GO:0004784">
    <property type="term" value="F:superoxide dismutase activity"/>
    <property type="evidence" value="ECO:0007669"/>
    <property type="project" value="InterPro"/>
</dbReference>
<comment type="function">
    <text evidence="1">Component of the mitochondrial ribosome (mitoribosome), a dedicated translation machinery responsible for the synthesis of mitochondrial genome-encoded proteins, including at least some of the essential transmembrane subunits of the mitochondrial respiratory chain. The mitoribosomes are attached to the mitochondrial inner membrane and translation products are cotranslationally integrated into the membrane.</text>
</comment>
<dbReference type="Proteomes" id="UP000799291">
    <property type="component" value="Unassembled WGS sequence"/>
</dbReference>
<evidence type="ECO:0000259" key="2">
    <source>
        <dbReference type="Pfam" id="PF02777"/>
    </source>
</evidence>
<accession>A0A6G1J2G3</accession>
<evidence type="ECO:0000256" key="1">
    <source>
        <dbReference type="ARBA" id="ARBA00037226"/>
    </source>
</evidence>
<evidence type="ECO:0000313" key="4">
    <source>
        <dbReference type="Proteomes" id="UP000799291"/>
    </source>
</evidence>